<keyword evidence="3" id="KW-1185">Reference proteome</keyword>
<dbReference type="InterPro" id="IPR050490">
    <property type="entry name" value="Bact_solute-bd_prot1"/>
</dbReference>
<dbReference type="PROSITE" id="PS51257">
    <property type="entry name" value="PROKAR_LIPOPROTEIN"/>
    <property type="match status" value="1"/>
</dbReference>
<name>A0A1I1UXD8_9BACL</name>
<feature type="signal peptide" evidence="1">
    <location>
        <begin position="1"/>
        <end position="32"/>
    </location>
</feature>
<dbReference type="PANTHER" id="PTHR43649">
    <property type="entry name" value="ARABINOSE-BINDING PROTEIN-RELATED"/>
    <property type="match status" value="1"/>
</dbReference>
<keyword evidence="1" id="KW-0732">Signal</keyword>
<feature type="chain" id="PRO_5038662210" evidence="1">
    <location>
        <begin position="33"/>
        <end position="555"/>
    </location>
</feature>
<dbReference type="PANTHER" id="PTHR43649:SF12">
    <property type="entry name" value="DIACETYLCHITOBIOSE BINDING PROTEIN DASA"/>
    <property type="match status" value="1"/>
</dbReference>
<dbReference type="EMBL" id="FOMT01000001">
    <property type="protein sequence ID" value="SFD75354.1"/>
    <property type="molecule type" value="Genomic_DNA"/>
</dbReference>
<organism evidence="2 3">
    <name type="scientific">Paenibacillus catalpae</name>
    <dbReference type="NCBI Taxonomy" id="1045775"/>
    <lineage>
        <taxon>Bacteria</taxon>
        <taxon>Bacillati</taxon>
        <taxon>Bacillota</taxon>
        <taxon>Bacilli</taxon>
        <taxon>Bacillales</taxon>
        <taxon>Paenibacillaceae</taxon>
        <taxon>Paenibacillus</taxon>
    </lineage>
</organism>
<evidence type="ECO:0000313" key="3">
    <source>
        <dbReference type="Proteomes" id="UP000198855"/>
    </source>
</evidence>
<protein>
    <submittedName>
        <fullName evidence="2">Putative aldouronate transport system substrate-binding protein</fullName>
    </submittedName>
</protein>
<gene>
    <name evidence="2" type="ORF">SAMN05216378_1274</name>
</gene>
<evidence type="ECO:0000313" key="2">
    <source>
        <dbReference type="EMBL" id="SFD75354.1"/>
    </source>
</evidence>
<reference evidence="3" key="1">
    <citation type="submission" date="2016-10" db="EMBL/GenBank/DDBJ databases">
        <authorList>
            <person name="Varghese N."/>
            <person name="Submissions S."/>
        </authorList>
    </citation>
    <scope>NUCLEOTIDE SEQUENCE [LARGE SCALE GENOMIC DNA]</scope>
    <source>
        <strain evidence="3">CGMCC 1.10784</strain>
    </source>
</reference>
<dbReference type="SUPFAM" id="SSF53850">
    <property type="entry name" value="Periplasmic binding protein-like II"/>
    <property type="match status" value="1"/>
</dbReference>
<dbReference type="AlphaFoldDB" id="A0A1I1UXD8"/>
<dbReference type="Gene3D" id="3.40.190.10">
    <property type="entry name" value="Periplasmic binding protein-like II"/>
    <property type="match status" value="2"/>
</dbReference>
<proteinExistence type="predicted"/>
<dbReference type="Proteomes" id="UP000198855">
    <property type="component" value="Unassembled WGS sequence"/>
</dbReference>
<sequence length="555" mass="62535">MKGGMALNNLIRIGLALLSACAVLLVLSACDATDRQGAETNKPLRISVFAQQDTGQNLKTNEFSRLLEQKFNVSFDWKTIPYEGAKEKRQISLANGHYPDSYILTSYIDQFSQADVVRYGKQGIFYPLNDLIDQYAPHIKAAFEKEPELRALNTAPDGNIYGLGAFSDCFHCSYPYKLWMNDKWLKKLGLDLPKTTEQLREVLRAFKYGDPNGNGLPDEIPLSGSTEEFGVRVLPYLMNGFVYDDDRTYLNVADGKISLAAEKPEWREGLKYVKSLYDEGLIDIGAFTQNADAFQKLGENAETQILGAGMAMHPAIFVNTGPGNKRGSDYAPVPPLQGPHASYTVFYPSGIMPGAKFVITDKASPEARVALIRIADYLYTPEGQANGEIGKEGIDWRRPDQGEQALDPEIPAQFASITPKEGEPPHNTRWSGMGHFYMPKSYRNSWVQDMDIFSPNGYERRLFQATKRYVGHEPKEYFPMWSVWIDGENADEVSILQSNIKNEIDQSAMEFITGQLDLEKDWQSYVERLKSLGSDRYVGIMQQAYNQWLTDKNTK</sequence>
<evidence type="ECO:0000256" key="1">
    <source>
        <dbReference type="SAM" id="SignalP"/>
    </source>
</evidence>
<dbReference type="STRING" id="1045775.SAMN05216378_1274"/>
<accession>A0A1I1UXD8</accession>